<dbReference type="OrthoDB" id="28413at2759"/>
<feature type="domain" description="ELMO" evidence="5">
    <location>
        <begin position="334"/>
        <end position="494"/>
    </location>
</feature>
<name>A0A1D1V3W9_RAMVA</name>
<gene>
    <name evidence="6" type="primary">RvY_07853-1</name>
    <name evidence="6" type="synonym">RvY_07853.1</name>
    <name evidence="6" type="ORF">RvY_07853</name>
</gene>
<dbReference type="STRING" id="947166.A0A1D1V3W9"/>
<dbReference type="Proteomes" id="UP000186922">
    <property type="component" value="Unassembled WGS sequence"/>
</dbReference>
<dbReference type="PROSITE" id="PS51335">
    <property type="entry name" value="ELMO"/>
    <property type="match status" value="1"/>
</dbReference>
<dbReference type="GO" id="GO:0048870">
    <property type="term" value="P:cell motility"/>
    <property type="evidence" value="ECO:0007669"/>
    <property type="project" value="TreeGrafter"/>
</dbReference>
<dbReference type="GO" id="GO:0005886">
    <property type="term" value="C:plasma membrane"/>
    <property type="evidence" value="ECO:0007669"/>
    <property type="project" value="TreeGrafter"/>
</dbReference>
<dbReference type="PANTHER" id="PTHR12771:SF56">
    <property type="entry name" value="CED-12"/>
    <property type="match status" value="1"/>
</dbReference>
<dbReference type="GO" id="GO:0006915">
    <property type="term" value="P:apoptotic process"/>
    <property type="evidence" value="ECO:0007669"/>
    <property type="project" value="UniProtKB-KW"/>
</dbReference>
<dbReference type="Gene3D" id="2.30.29.30">
    <property type="entry name" value="Pleckstrin-homology domain (PH domain)/Phosphotyrosine-binding domain (PTB)"/>
    <property type="match status" value="1"/>
</dbReference>
<protein>
    <recommendedName>
        <fullName evidence="5">ELMO domain-containing protein</fullName>
    </recommendedName>
</protein>
<proteinExistence type="predicted"/>
<dbReference type="InterPro" id="IPR050868">
    <property type="entry name" value="ELMO_domain-containing"/>
</dbReference>
<sequence>MEITQASRPSASNIAKIGVQFYKDDPKKNPQMVSFDQSKPLSVVVSDLCQNWSIESPGDFALQFTDRTHSYVTEKNRGEVKNGSVLCLCPSPEKNVESIVDSINMGDGPTKQEALRQLHIHASDITFAQEFINKQGIDLLINIIEGAGWEKSPATASLGEVTAVTLGCFLELMDHGIVSWDIVDQAFINKVASYVNRSVNCDSATIQSSLAILEYLLLNSSKQALVEKEISCLHLFQHLKRTSAQQYVLSYINAVFSKSSDSAREKLTLGILSPEIRNTILNDVIPLDHTVSSEIARQVMILQINLLNVSQIRTRSAVQDTEQTEKQIADLRKSTSTVLAEIPVTPNMSRKNSDHSDELSRLGFKNPKSVLEDLASIPEGVLVLDCMHFFATKKVDRFRQWILESFSRDFSECQFLAASVEVVRLLVGVFNIGSSPAEQSGQYDRVVFSSDSPFEDAYVLVMHTISKTWKEMKATNQDFPKVIDVLKEQVSFSLRDSPAPTTMEAWRDRIKDYNYAKVNRIREERRIAKEGLESKAEPMVELREMLRPEILALIAENRLCYMQKGNHFVHRERGNGFRFGDKRQSWGCRLSTNKKLLHYGDCDDAVISSPEDMPHVLAISDIKSLLTGKDCPHARTKKSGPYCVFSLVLDFESKKTVDFIAPNADVFHMWTDGLHFLLGKEMSSPLAAQDMEDLLMWEIKLRLLGLEGVPIPDKTPKMPPLPDNFDFKVLL</sequence>
<evidence type="ECO:0000256" key="3">
    <source>
        <dbReference type="ARBA" id="ARBA00023036"/>
    </source>
</evidence>
<dbReference type="SUPFAM" id="SSF50729">
    <property type="entry name" value="PH domain-like"/>
    <property type="match status" value="1"/>
</dbReference>
<dbReference type="PANTHER" id="PTHR12771">
    <property type="entry name" value="ENGULFMENT AND CELL MOTILITY"/>
    <property type="match status" value="1"/>
</dbReference>
<dbReference type="AlphaFoldDB" id="A0A1D1V3W9"/>
<dbReference type="InterPro" id="IPR001849">
    <property type="entry name" value="PH_domain"/>
</dbReference>
<dbReference type="InterPro" id="IPR011993">
    <property type="entry name" value="PH-like_dom_sf"/>
</dbReference>
<comment type="caution">
    <text evidence="6">The sequence shown here is derived from an EMBL/GenBank/DDBJ whole genome shotgun (WGS) entry which is preliminary data.</text>
</comment>
<dbReference type="GO" id="GO:0007015">
    <property type="term" value="P:actin filament organization"/>
    <property type="evidence" value="ECO:0007669"/>
    <property type="project" value="TreeGrafter"/>
</dbReference>
<dbReference type="InterPro" id="IPR006816">
    <property type="entry name" value="ELMO_dom"/>
</dbReference>
<accession>A0A1D1V3W9</accession>
<keyword evidence="3" id="KW-0729">SH3-binding</keyword>
<dbReference type="Gene3D" id="6.10.250.810">
    <property type="match status" value="1"/>
</dbReference>
<keyword evidence="1" id="KW-0053">Apoptosis</keyword>
<dbReference type="Gene3D" id="1.25.10.10">
    <property type="entry name" value="Leucine-rich Repeat Variant"/>
    <property type="match status" value="1"/>
</dbReference>
<keyword evidence="2" id="KW-0581">Phagocytosis</keyword>
<dbReference type="Pfam" id="PF04727">
    <property type="entry name" value="ELMO_CED12"/>
    <property type="match status" value="1"/>
</dbReference>
<dbReference type="Pfam" id="PF16457">
    <property type="entry name" value="PH_12"/>
    <property type="match status" value="1"/>
</dbReference>
<evidence type="ECO:0000259" key="5">
    <source>
        <dbReference type="PROSITE" id="PS51335"/>
    </source>
</evidence>
<evidence type="ECO:0000256" key="1">
    <source>
        <dbReference type="ARBA" id="ARBA00022703"/>
    </source>
</evidence>
<dbReference type="InterPro" id="IPR024574">
    <property type="entry name" value="ELMO_ARM"/>
</dbReference>
<dbReference type="InterPro" id="IPR011989">
    <property type="entry name" value="ARM-like"/>
</dbReference>
<dbReference type="GO" id="GO:0006909">
    <property type="term" value="P:phagocytosis"/>
    <property type="evidence" value="ECO:0007669"/>
    <property type="project" value="UniProtKB-KW"/>
</dbReference>
<evidence type="ECO:0000256" key="4">
    <source>
        <dbReference type="ARBA" id="ARBA00024863"/>
    </source>
</evidence>
<keyword evidence="7" id="KW-1185">Reference proteome</keyword>
<dbReference type="EMBL" id="BDGG01000003">
    <property type="protein sequence ID" value="GAU96401.1"/>
    <property type="molecule type" value="Genomic_DNA"/>
</dbReference>
<reference evidence="6 7" key="1">
    <citation type="journal article" date="2016" name="Nat. Commun.">
        <title>Extremotolerant tardigrade genome and improved radiotolerance of human cultured cells by tardigrade-unique protein.</title>
        <authorList>
            <person name="Hashimoto T."/>
            <person name="Horikawa D.D."/>
            <person name="Saito Y."/>
            <person name="Kuwahara H."/>
            <person name="Kozuka-Hata H."/>
            <person name="Shin-I T."/>
            <person name="Minakuchi Y."/>
            <person name="Ohishi K."/>
            <person name="Motoyama A."/>
            <person name="Aizu T."/>
            <person name="Enomoto A."/>
            <person name="Kondo K."/>
            <person name="Tanaka S."/>
            <person name="Hara Y."/>
            <person name="Koshikawa S."/>
            <person name="Sagara H."/>
            <person name="Miura T."/>
            <person name="Yokobori S."/>
            <person name="Miyagawa K."/>
            <person name="Suzuki Y."/>
            <person name="Kubo T."/>
            <person name="Oyama M."/>
            <person name="Kohara Y."/>
            <person name="Fujiyama A."/>
            <person name="Arakawa K."/>
            <person name="Katayama T."/>
            <person name="Toyoda A."/>
            <person name="Kunieda T."/>
        </authorList>
    </citation>
    <scope>NUCLEOTIDE SEQUENCE [LARGE SCALE GENOMIC DNA]</scope>
    <source>
        <strain evidence="6 7">YOKOZUNA-1</strain>
    </source>
</reference>
<comment type="function">
    <text evidence="4">Involved in cytoskeletal rearrangements required for phagocytosis of apoptotic cells and cell motility. Acts in association with DOCK1 and CRK. Was initially proposed to be required in complex with DOCK1 to activate Rac Rho small GTPases. May enhance the guanine nucleotide exchange factor (GEF) activity of DOCK1.</text>
</comment>
<evidence type="ECO:0000313" key="7">
    <source>
        <dbReference type="Proteomes" id="UP000186922"/>
    </source>
</evidence>
<dbReference type="GO" id="GO:0017124">
    <property type="term" value="F:SH3 domain binding"/>
    <property type="evidence" value="ECO:0007669"/>
    <property type="project" value="UniProtKB-KW"/>
</dbReference>
<evidence type="ECO:0000313" key="6">
    <source>
        <dbReference type="EMBL" id="GAU96401.1"/>
    </source>
</evidence>
<dbReference type="Pfam" id="PF11841">
    <property type="entry name" value="ELMO_ARM"/>
    <property type="match status" value="1"/>
</dbReference>
<evidence type="ECO:0000256" key="2">
    <source>
        <dbReference type="ARBA" id="ARBA00022907"/>
    </source>
</evidence>
<organism evidence="6 7">
    <name type="scientific">Ramazzottius varieornatus</name>
    <name type="common">Water bear</name>
    <name type="synonym">Tardigrade</name>
    <dbReference type="NCBI Taxonomy" id="947166"/>
    <lineage>
        <taxon>Eukaryota</taxon>
        <taxon>Metazoa</taxon>
        <taxon>Ecdysozoa</taxon>
        <taxon>Tardigrada</taxon>
        <taxon>Eutardigrada</taxon>
        <taxon>Parachela</taxon>
        <taxon>Hypsibioidea</taxon>
        <taxon>Ramazzottiidae</taxon>
        <taxon>Ramazzottius</taxon>
    </lineage>
</organism>